<evidence type="ECO:0000313" key="1">
    <source>
        <dbReference type="EMBL" id="MFC1852346.1"/>
    </source>
</evidence>
<keyword evidence="2" id="KW-1185">Reference proteome</keyword>
<dbReference type="Gene3D" id="3.40.50.10610">
    <property type="entry name" value="ABC-type transport auxiliary lipoprotein component"/>
    <property type="match status" value="1"/>
</dbReference>
<evidence type="ECO:0000313" key="2">
    <source>
        <dbReference type="Proteomes" id="UP001594351"/>
    </source>
</evidence>
<dbReference type="Pfam" id="PF05643">
    <property type="entry name" value="GNA1162-like"/>
    <property type="match status" value="1"/>
</dbReference>
<sequence>MKLCSVIVKHFLLIIQATFLFYYPMSLFAVEQKDLDKEVWWVHPDYSQLRPHVIAVLPMVNMTFEPGAADILQKQVYLRLKSKGYQKIEATQVAQVMDKIGIQTPEQLSGISYKRLGQELNCQAVIQGQVNQSARQHKVVYDAVVVSCSLQLIECATGSVLWKCEQFRSAHRQWQLDPFNMLLNALVHGQDSREDRIAWLVQEMLRSLPQGPVVVVNDNLLQKAQEIKLSEPKEQNKKEDE</sequence>
<comment type="caution">
    <text evidence="1">The sequence shown here is derived from an EMBL/GenBank/DDBJ whole genome shotgun (WGS) entry which is preliminary data.</text>
</comment>
<gene>
    <name evidence="1" type="ORF">ACFL27_19280</name>
</gene>
<reference evidence="1 2" key="1">
    <citation type="submission" date="2024-09" db="EMBL/GenBank/DDBJ databases">
        <title>Laminarin stimulates single cell rates of sulfate reduction while oxygen inhibits transcriptomic activity in coastal marine sediment.</title>
        <authorList>
            <person name="Lindsay M."/>
            <person name="Orcutt B."/>
            <person name="Emerson D."/>
            <person name="Stepanauskas R."/>
            <person name="D'Angelo T."/>
        </authorList>
    </citation>
    <scope>NUCLEOTIDE SEQUENCE [LARGE SCALE GENOMIC DNA]</scope>
    <source>
        <strain evidence="1">SAG AM-311-K15</strain>
    </source>
</reference>
<dbReference type="EMBL" id="JBHPBY010000300">
    <property type="protein sequence ID" value="MFC1852346.1"/>
    <property type="molecule type" value="Genomic_DNA"/>
</dbReference>
<proteinExistence type="predicted"/>
<accession>A0ABV6Z1Y7</accession>
<name>A0ABV6Z1Y7_UNCC1</name>
<dbReference type="InterPro" id="IPR008517">
    <property type="entry name" value="GNA1162-like"/>
</dbReference>
<protein>
    <submittedName>
        <fullName evidence="1">GNA1162 family protein</fullName>
    </submittedName>
</protein>
<organism evidence="1 2">
    <name type="scientific">candidate division CSSED10-310 bacterium</name>
    <dbReference type="NCBI Taxonomy" id="2855610"/>
    <lineage>
        <taxon>Bacteria</taxon>
        <taxon>Bacteria division CSSED10-310</taxon>
    </lineage>
</organism>
<dbReference type="Proteomes" id="UP001594351">
    <property type="component" value="Unassembled WGS sequence"/>
</dbReference>